<reference evidence="4" key="1">
    <citation type="submission" date="2021-08" db="EMBL/GenBank/DDBJ databases">
        <authorList>
            <person name="Stevens D.C."/>
        </authorList>
    </citation>
    <scope>NUCLEOTIDE SEQUENCE</scope>
    <source>
        <strain evidence="4">DSM 53165</strain>
    </source>
</reference>
<dbReference type="SUPFAM" id="SSF117892">
    <property type="entry name" value="Band 7/SPFH domain"/>
    <property type="match status" value="1"/>
</dbReference>
<evidence type="ECO:0000313" key="5">
    <source>
        <dbReference type="Proteomes" id="UP001139031"/>
    </source>
</evidence>
<dbReference type="Pfam" id="PF01145">
    <property type="entry name" value="Band_7"/>
    <property type="match status" value="1"/>
</dbReference>
<dbReference type="EMBL" id="JAIRAU010000032">
    <property type="protein sequence ID" value="MBZ5712533.1"/>
    <property type="molecule type" value="Genomic_DNA"/>
</dbReference>
<dbReference type="PANTHER" id="PTHR43446">
    <property type="entry name" value="MEMBRANE PROTEIN-RELATED"/>
    <property type="match status" value="1"/>
</dbReference>
<protein>
    <submittedName>
        <fullName evidence="4">SPFH domain-containing protein</fullName>
    </submittedName>
</protein>
<gene>
    <name evidence="4" type="ORF">K7C98_25100</name>
</gene>
<keyword evidence="5" id="KW-1185">Reference proteome</keyword>
<accession>A0ABS7TWF1</accession>
<organism evidence="4 5">
    <name type="scientific">Nannocystis pusilla</name>
    <dbReference type="NCBI Taxonomy" id="889268"/>
    <lineage>
        <taxon>Bacteria</taxon>
        <taxon>Pseudomonadati</taxon>
        <taxon>Myxococcota</taxon>
        <taxon>Polyangia</taxon>
        <taxon>Nannocystales</taxon>
        <taxon>Nannocystaceae</taxon>
        <taxon>Nannocystis</taxon>
    </lineage>
</organism>
<feature type="domain" description="Band 7" evidence="3">
    <location>
        <begin position="59"/>
        <end position="222"/>
    </location>
</feature>
<evidence type="ECO:0000313" key="4">
    <source>
        <dbReference type="EMBL" id="MBZ5712533.1"/>
    </source>
</evidence>
<dbReference type="RefSeq" id="WP_224194288.1">
    <property type="nucleotide sequence ID" value="NZ_JAIRAU010000032.1"/>
</dbReference>
<dbReference type="InterPro" id="IPR001107">
    <property type="entry name" value="Band_7"/>
</dbReference>
<feature type="transmembrane region" description="Helical" evidence="2">
    <location>
        <begin position="71"/>
        <end position="90"/>
    </location>
</feature>
<evidence type="ECO:0000256" key="2">
    <source>
        <dbReference type="SAM" id="Phobius"/>
    </source>
</evidence>
<dbReference type="SMART" id="SM00244">
    <property type="entry name" value="PHB"/>
    <property type="match status" value="1"/>
</dbReference>
<keyword evidence="2" id="KW-1133">Transmembrane helix</keyword>
<evidence type="ECO:0000259" key="3">
    <source>
        <dbReference type="SMART" id="SM00244"/>
    </source>
</evidence>
<dbReference type="PANTHER" id="PTHR43446:SF1">
    <property type="entry name" value="BAND 7 DOMAIN-CONTAINING PROTEIN"/>
    <property type="match status" value="1"/>
</dbReference>
<keyword evidence="2" id="KW-0812">Transmembrane</keyword>
<dbReference type="CDD" id="cd03402">
    <property type="entry name" value="SPFH_like_u2"/>
    <property type="match status" value="1"/>
</dbReference>
<dbReference type="InterPro" id="IPR036013">
    <property type="entry name" value="Band_7/SPFH_dom_sf"/>
</dbReference>
<feature type="transmembrane region" description="Helical" evidence="2">
    <location>
        <begin position="12"/>
        <end position="32"/>
    </location>
</feature>
<feature type="transmembrane region" description="Helical" evidence="2">
    <location>
        <begin position="44"/>
        <end position="64"/>
    </location>
</feature>
<comment type="subcellular location">
    <subcellularLocation>
        <location evidence="1">Membrane</location>
        <topology evidence="1">Single-pass membrane protein</topology>
    </subcellularLocation>
</comment>
<dbReference type="Proteomes" id="UP001139031">
    <property type="component" value="Unassembled WGS sequence"/>
</dbReference>
<keyword evidence="2" id="KW-0472">Membrane</keyword>
<evidence type="ECO:0000256" key="1">
    <source>
        <dbReference type="ARBA" id="ARBA00004167"/>
    </source>
</evidence>
<name>A0ABS7TWF1_9BACT</name>
<comment type="caution">
    <text evidence="4">The sequence shown here is derived from an EMBL/GenBank/DDBJ whole genome shotgun (WGS) entry which is preliminary data.</text>
</comment>
<dbReference type="Gene3D" id="3.30.479.30">
    <property type="entry name" value="Band 7 domain"/>
    <property type="match status" value="1"/>
</dbReference>
<proteinExistence type="predicted"/>
<sequence>MTSIKQQSAFSLNGFLALLIWLGLAGLCASMVVDLAQTQQVAEVWKPIALGLVLLLSLGGFFINQPNESRVLVFFGRYVGTVAGAGYHFANPFAAKHPVSLRVHNFNSEKLKVNDARGNPIEIAAVIVWRVTDSAKALLEVENYRGFVAIQSETAIRAVATRFPYDSHDGEVALRSHQDEINAGLQQEVQARLDVAGLEVVDCRLSHLAYAPEIAQSMLRRQQAEAVVAARRQIVEGAVSMVEMGLRRLEEHGIVRLDEERKASMVNNLLVALVADREAQPVINTGNIYS</sequence>